<comment type="caution">
    <text evidence="4">The sequence shown here is derived from an EMBL/GenBank/DDBJ whole genome shotgun (WGS) entry which is preliminary data.</text>
</comment>
<proteinExistence type="predicted"/>
<protein>
    <recommendedName>
        <fullName evidence="3">EF-hand domain-containing protein</fullName>
    </recommendedName>
</protein>
<dbReference type="EMBL" id="CAUYUJ010021004">
    <property type="protein sequence ID" value="CAK0901958.1"/>
    <property type="molecule type" value="Genomic_DNA"/>
</dbReference>
<organism evidence="4 5">
    <name type="scientific">Prorocentrum cordatum</name>
    <dbReference type="NCBI Taxonomy" id="2364126"/>
    <lineage>
        <taxon>Eukaryota</taxon>
        <taxon>Sar</taxon>
        <taxon>Alveolata</taxon>
        <taxon>Dinophyceae</taxon>
        <taxon>Prorocentrales</taxon>
        <taxon>Prorocentraceae</taxon>
        <taxon>Prorocentrum</taxon>
    </lineage>
</organism>
<feature type="domain" description="EF-hand" evidence="3">
    <location>
        <begin position="197"/>
        <end position="232"/>
    </location>
</feature>
<dbReference type="CDD" id="cd00051">
    <property type="entry name" value="EFh"/>
    <property type="match status" value="1"/>
</dbReference>
<dbReference type="SMART" id="SM00054">
    <property type="entry name" value="EFh"/>
    <property type="match status" value="5"/>
</dbReference>
<dbReference type="InterPro" id="IPR052591">
    <property type="entry name" value="CML21-like"/>
</dbReference>
<evidence type="ECO:0000256" key="2">
    <source>
        <dbReference type="SAM" id="MobiDB-lite"/>
    </source>
</evidence>
<gene>
    <name evidence="4" type="ORF">PCOR1329_LOCUS78742</name>
</gene>
<evidence type="ECO:0000256" key="1">
    <source>
        <dbReference type="ARBA" id="ARBA00022837"/>
    </source>
</evidence>
<keyword evidence="1" id="KW-0106">Calcium</keyword>
<dbReference type="InterPro" id="IPR011992">
    <property type="entry name" value="EF-hand-dom_pair"/>
</dbReference>
<dbReference type="Pfam" id="PF13833">
    <property type="entry name" value="EF-hand_8"/>
    <property type="match status" value="1"/>
</dbReference>
<dbReference type="Gene3D" id="1.10.238.10">
    <property type="entry name" value="EF-hand"/>
    <property type="match status" value="2"/>
</dbReference>
<dbReference type="SUPFAM" id="SSF47473">
    <property type="entry name" value="EF-hand"/>
    <property type="match status" value="1"/>
</dbReference>
<evidence type="ECO:0000313" key="5">
    <source>
        <dbReference type="Proteomes" id="UP001189429"/>
    </source>
</evidence>
<accession>A0ABN9XPW0</accession>
<reference evidence="4" key="1">
    <citation type="submission" date="2023-10" db="EMBL/GenBank/DDBJ databases">
        <authorList>
            <person name="Chen Y."/>
            <person name="Shah S."/>
            <person name="Dougan E. K."/>
            <person name="Thang M."/>
            <person name="Chan C."/>
        </authorList>
    </citation>
    <scope>NUCLEOTIDE SEQUENCE [LARGE SCALE GENOMIC DNA]</scope>
</reference>
<name>A0ABN9XPW0_9DINO</name>
<feature type="domain" description="EF-hand" evidence="3">
    <location>
        <begin position="107"/>
        <end position="142"/>
    </location>
</feature>
<dbReference type="PANTHER" id="PTHR23064">
    <property type="entry name" value="TROPONIN"/>
    <property type="match status" value="1"/>
</dbReference>
<dbReference type="Proteomes" id="UP001189429">
    <property type="component" value="Unassembled WGS sequence"/>
</dbReference>
<feature type="domain" description="EF-hand" evidence="3">
    <location>
        <begin position="307"/>
        <end position="342"/>
    </location>
</feature>
<dbReference type="InterPro" id="IPR002048">
    <property type="entry name" value="EF_hand_dom"/>
</dbReference>
<feature type="domain" description="EF-hand" evidence="3">
    <location>
        <begin position="357"/>
        <end position="384"/>
    </location>
</feature>
<keyword evidence="5" id="KW-1185">Reference proteome</keyword>
<feature type="region of interest" description="Disordered" evidence="2">
    <location>
        <begin position="69"/>
        <end position="91"/>
    </location>
</feature>
<dbReference type="PROSITE" id="PS00018">
    <property type="entry name" value="EF_HAND_1"/>
    <property type="match status" value="4"/>
</dbReference>
<dbReference type="PROSITE" id="PS50222">
    <property type="entry name" value="EF_HAND_2"/>
    <property type="match status" value="4"/>
</dbReference>
<dbReference type="Pfam" id="PF13202">
    <property type="entry name" value="EF-hand_5"/>
    <property type="match status" value="2"/>
</dbReference>
<dbReference type="InterPro" id="IPR018247">
    <property type="entry name" value="EF_Hand_1_Ca_BS"/>
</dbReference>
<evidence type="ECO:0000313" key="4">
    <source>
        <dbReference type="EMBL" id="CAK0901958.1"/>
    </source>
</evidence>
<evidence type="ECO:0000259" key="3">
    <source>
        <dbReference type="PROSITE" id="PS50222"/>
    </source>
</evidence>
<sequence length="385" mass="43172">MAVTVFSASNYPGGAGEHLQEGNLASVAVFKGDEAADGQPLVQVMKPSKAWSEPHHDLARWRSPVLGDESLKNVSPATPTSSSQDQGSTSKKARAQALEQLWLRIYCSRPELLAFFSNLDQDDQGTVTLAQWASAMRGCLVPDEKFPWEELAPHLASFHDGKCHYMAFLMRYRNVLCTRLESHWCRRALGQLFGKMGMENEADRNWKELDRNADGELSYFELRPLLKANLEFASSDIESDGVYTLLAALDKNSSGFVEKSEFIEAIGRGREWYENANRTKRLTTRDETEAIDQCWGFLHSAMRTLASKHTSVSTLFRFLDTSRDGVLSRDEFMSGLKVLLNGDKQLTDSMSNWEPLLWTLIDRDGSGTVSLEELASALYVVDSLH</sequence>
<feature type="compositionally biased region" description="Polar residues" evidence="2">
    <location>
        <begin position="72"/>
        <end position="90"/>
    </location>
</feature>